<gene>
    <name evidence="1" type="ORF">NCTC12998_07337</name>
</gene>
<reference evidence="1 2" key="1">
    <citation type="submission" date="2019-03" db="EMBL/GenBank/DDBJ databases">
        <authorList>
            <consortium name="Pathogen Informatics"/>
        </authorList>
    </citation>
    <scope>NUCLEOTIDE SEQUENCE [LARGE SCALE GENOMIC DNA]</scope>
    <source>
        <strain evidence="1 2">NCTC12998</strain>
    </source>
</reference>
<name>A0A485D5J7_RAOPL</name>
<sequence length="80" mass="8311">MEMEPGRSAAGKQHAVDIPVFQQRLAGLFPPLNQVDNAVRDPACSHSCTVSSAVAGVNSLGLNTTVFPAISAGIMCPFGR</sequence>
<dbReference type="Proteomes" id="UP000345637">
    <property type="component" value="Unassembled WGS sequence"/>
</dbReference>
<accession>A0A485D5J7</accession>
<organism evidence="1 2">
    <name type="scientific">Raoultella planticola</name>
    <name type="common">Klebsiella planticola</name>
    <dbReference type="NCBI Taxonomy" id="575"/>
    <lineage>
        <taxon>Bacteria</taxon>
        <taxon>Pseudomonadati</taxon>
        <taxon>Pseudomonadota</taxon>
        <taxon>Gammaproteobacteria</taxon>
        <taxon>Enterobacterales</taxon>
        <taxon>Enterobacteriaceae</taxon>
        <taxon>Klebsiella/Raoultella group</taxon>
        <taxon>Raoultella</taxon>
    </lineage>
</organism>
<evidence type="ECO:0000313" key="1">
    <source>
        <dbReference type="EMBL" id="VFS92409.1"/>
    </source>
</evidence>
<evidence type="ECO:0000313" key="2">
    <source>
        <dbReference type="Proteomes" id="UP000345637"/>
    </source>
</evidence>
<dbReference type="EMBL" id="CAADJE010000042">
    <property type="protein sequence ID" value="VFS92409.1"/>
    <property type="molecule type" value="Genomic_DNA"/>
</dbReference>
<protein>
    <submittedName>
        <fullName evidence="1">Uncharacterized protein</fullName>
    </submittedName>
</protein>
<dbReference type="AlphaFoldDB" id="A0A485D5J7"/>
<proteinExistence type="predicted"/>